<dbReference type="SUPFAM" id="SSF161098">
    <property type="entry name" value="MetI-like"/>
    <property type="match status" value="1"/>
</dbReference>
<keyword evidence="3" id="KW-1003">Cell membrane</keyword>
<dbReference type="PANTHER" id="PTHR43163:SF6">
    <property type="entry name" value="DIPEPTIDE TRANSPORT SYSTEM PERMEASE PROTEIN DPPB-RELATED"/>
    <property type="match status" value="1"/>
</dbReference>
<evidence type="ECO:0000256" key="2">
    <source>
        <dbReference type="ARBA" id="ARBA00022448"/>
    </source>
</evidence>
<keyword evidence="9 13" id="KW-0472">Membrane</keyword>
<dbReference type="PANTHER" id="PTHR43163">
    <property type="entry name" value="DIPEPTIDE TRANSPORT SYSTEM PERMEASE PROTEIN DPPB-RELATED"/>
    <property type="match status" value="1"/>
</dbReference>
<dbReference type="GO" id="GO:0015099">
    <property type="term" value="F:nickel cation transmembrane transporter activity"/>
    <property type="evidence" value="ECO:0007669"/>
    <property type="project" value="InterPro"/>
</dbReference>
<keyword evidence="2 13" id="KW-0813">Transport</keyword>
<keyword evidence="8" id="KW-0921">Nickel transport</keyword>
<evidence type="ECO:0000256" key="4">
    <source>
        <dbReference type="ARBA" id="ARBA00022596"/>
    </source>
</evidence>
<dbReference type="PROSITE" id="PS50928">
    <property type="entry name" value="ABC_TM1"/>
    <property type="match status" value="1"/>
</dbReference>
<feature type="transmembrane region" description="Helical" evidence="13">
    <location>
        <begin position="12"/>
        <end position="30"/>
    </location>
</feature>
<accession>A0A1U7M758</accession>
<reference evidence="15 16" key="1">
    <citation type="submission" date="2016-02" db="EMBL/GenBank/DDBJ databases">
        <title>Genome sequence of Tissierella creatinophila DSM 6911.</title>
        <authorList>
            <person name="Poehlein A."/>
            <person name="Daniel R."/>
        </authorList>
    </citation>
    <scope>NUCLEOTIDE SEQUENCE [LARGE SCALE GENOMIC DNA]</scope>
    <source>
        <strain evidence="15 16">DSM 6911</strain>
    </source>
</reference>
<comment type="caution">
    <text evidence="15">The sequence shown here is derived from an EMBL/GenBank/DDBJ whole genome shotgun (WGS) entry which is preliminary data.</text>
</comment>
<dbReference type="InterPro" id="IPR000515">
    <property type="entry name" value="MetI-like"/>
</dbReference>
<evidence type="ECO:0000256" key="3">
    <source>
        <dbReference type="ARBA" id="ARBA00022475"/>
    </source>
</evidence>
<dbReference type="EMBL" id="LTDM01000011">
    <property type="protein sequence ID" value="OLS03115.1"/>
    <property type="molecule type" value="Genomic_DNA"/>
</dbReference>
<organism evidence="15 16">
    <name type="scientific">Tissierella creatinophila DSM 6911</name>
    <dbReference type="NCBI Taxonomy" id="1123403"/>
    <lineage>
        <taxon>Bacteria</taxon>
        <taxon>Bacillati</taxon>
        <taxon>Bacillota</taxon>
        <taxon>Tissierellia</taxon>
        <taxon>Tissierellales</taxon>
        <taxon>Tissierellaceae</taxon>
        <taxon>Tissierella</taxon>
    </lineage>
</organism>
<dbReference type="Pfam" id="PF00528">
    <property type="entry name" value="BPD_transp_1"/>
    <property type="match status" value="1"/>
</dbReference>
<feature type="transmembrane region" description="Helical" evidence="13">
    <location>
        <begin position="99"/>
        <end position="121"/>
    </location>
</feature>
<dbReference type="NCBIfam" id="NF045470">
    <property type="entry name" value="Opp2B"/>
    <property type="match status" value="1"/>
</dbReference>
<keyword evidence="7" id="KW-0406">Ion transport</keyword>
<dbReference type="Proteomes" id="UP000186112">
    <property type="component" value="Unassembled WGS sequence"/>
</dbReference>
<feature type="transmembrane region" description="Helical" evidence="13">
    <location>
        <begin position="177"/>
        <end position="197"/>
    </location>
</feature>
<evidence type="ECO:0000256" key="7">
    <source>
        <dbReference type="ARBA" id="ARBA00023065"/>
    </source>
</evidence>
<feature type="transmembrane region" description="Helical" evidence="13">
    <location>
        <begin position="285"/>
        <end position="307"/>
    </location>
</feature>
<name>A0A1U7M758_TISCR</name>
<comment type="similarity">
    <text evidence="10">Belongs to the binding-protein-dependent transport system permease family. OppBC subfamily.</text>
</comment>
<protein>
    <recommendedName>
        <fullName evidence="12">Nickel import system permease protein NikB</fullName>
    </recommendedName>
</protein>
<gene>
    <name evidence="15" type="primary">gsiC_1</name>
    <name evidence="15" type="ORF">TICRE_08120</name>
</gene>
<dbReference type="AlphaFoldDB" id="A0A1U7M758"/>
<evidence type="ECO:0000256" key="10">
    <source>
        <dbReference type="ARBA" id="ARBA00024202"/>
    </source>
</evidence>
<evidence type="ECO:0000256" key="6">
    <source>
        <dbReference type="ARBA" id="ARBA00022989"/>
    </source>
</evidence>
<keyword evidence="4" id="KW-0533">Nickel</keyword>
<evidence type="ECO:0000256" key="9">
    <source>
        <dbReference type="ARBA" id="ARBA00023136"/>
    </source>
</evidence>
<dbReference type="InterPro" id="IPR035906">
    <property type="entry name" value="MetI-like_sf"/>
</dbReference>
<evidence type="ECO:0000256" key="11">
    <source>
        <dbReference type="ARBA" id="ARBA00038669"/>
    </source>
</evidence>
<comment type="subcellular location">
    <subcellularLocation>
        <location evidence="1 13">Cell membrane</location>
        <topology evidence="1 13">Multi-pass membrane protein</topology>
    </subcellularLocation>
</comment>
<evidence type="ECO:0000256" key="8">
    <source>
        <dbReference type="ARBA" id="ARBA00023112"/>
    </source>
</evidence>
<evidence type="ECO:0000256" key="12">
    <source>
        <dbReference type="ARBA" id="ARBA00044774"/>
    </source>
</evidence>
<comment type="subunit">
    <text evidence="11">The complex is composed of two ATP-binding proteins (NikD and NikE), two transmembrane proteins (NikB and NikC) and a solute-binding protein (NikA).</text>
</comment>
<keyword evidence="5 13" id="KW-0812">Transmembrane</keyword>
<sequence length="320" mass="35503">MLKTIFKRLLQLIPILFLVSTIIFVITRMIPGDPAATMLGPQAPVDAVEQLREELGLNKSIGEQYLIYLKDIIKGDFGRSYQYGQSVTSLLFERFPNTLLLSIVSLFLALIIGIPIGIISATKHYSIFDYVSMIIALIGVSMPIFWLGLMLVLIFSVNLQWLPSIGMGSLQNGLWDFISHLILPSVALATIPAATFARVTRSSMLDVVKEDYIKSLRSKGIKEKSVIWKHALKNALPPIVTVIGLQTSSLLSGAILTETIFSWPGLGRLIVDAIQNRDYMLIQGAVLLIAFIFVFINLIVDITYLYINPKINYDGKGGDK</sequence>
<evidence type="ECO:0000256" key="13">
    <source>
        <dbReference type="RuleBase" id="RU363032"/>
    </source>
</evidence>
<dbReference type="Pfam" id="PF19300">
    <property type="entry name" value="BPD_transp_1_N"/>
    <property type="match status" value="1"/>
</dbReference>
<dbReference type="InterPro" id="IPR050045">
    <property type="entry name" value="Opp2B"/>
</dbReference>
<evidence type="ECO:0000313" key="16">
    <source>
        <dbReference type="Proteomes" id="UP000186112"/>
    </source>
</evidence>
<evidence type="ECO:0000256" key="1">
    <source>
        <dbReference type="ARBA" id="ARBA00004651"/>
    </source>
</evidence>
<dbReference type="RefSeq" id="WP_075725413.1">
    <property type="nucleotide sequence ID" value="NZ_LTDM01000011.1"/>
</dbReference>
<proteinExistence type="inferred from homology"/>
<evidence type="ECO:0000256" key="5">
    <source>
        <dbReference type="ARBA" id="ARBA00022692"/>
    </source>
</evidence>
<evidence type="ECO:0000259" key="14">
    <source>
        <dbReference type="PROSITE" id="PS50928"/>
    </source>
</evidence>
<dbReference type="InterPro" id="IPR045621">
    <property type="entry name" value="BPD_transp_1_N"/>
</dbReference>
<dbReference type="OrthoDB" id="24153at2"/>
<dbReference type="GO" id="GO:0005886">
    <property type="term" value="C:plasma membrane"/>
    <property type="evidence" value="ECO:0007669"/>
    <property type="project" value="UniProtKB-SubCell"/>
</dbReference>
<feature type="transmembrane region" description="Helical" evidence="13">
    <location>
        <begin position="133"/>
        <end position="157"/>
    </location>
</feature>
<dbReference type="CDD" id="cd06261">
    <property type="entry name" value="TM_PBP2"/>
    <property type="match status" value="1"/>
</dbReference>
<feature type="domain" description="ABC transmembrane type-1" evidence="14">
    <location>
        <begin position="95"/>
        <end position="304"/>
    </location>
</feature>
<dbReference type="Gene3D" id="1.10.3720.10">
    <property type="entry name" value="MetI-like"/>
    <property type="match status" value="1"/>
</dbReference>
<keyword evidence="6 13" id="KW-1133">Transmembrane helix</keyword>
<evidence type="ECO:0000313" key="15">
    <source>
        <dbReference type="EMBL" id="OLS03115.1"/>
    </source>
</evidence>
<keyword evidence="16" id="KW-1185">Reference proteome</keyword>